<dbReference type="Proteomes" id="UP000234881">
    <property type="component" value="Unassembled WGS sequence"/>
</dbReference>
<evidence type="ECO:0000313" key="1">
    <source>
        <dbReference type="EMBL" id="PLW76756.1"/>
    </source>
</evidence>
<keyword evidence="1" id="KW-0808">Transferase</keyword>
<gene>
    <name evidence="1" type="ORF">C0081_11860</name>
</gene>
<accession>A0A2N5XQG4</accession>
<dbReference type="SUPFAM" id="SSF110857">
    <property type="entry name" value="Gamma-glutamyl cyclotransferase-like"/>
    <property type="match status" value="1"/>
</dbReference>
<dbReference type="AlphaFoldDB" id="A0A2N5XQG4"/>
<dbReference type="GO" id="GO:0016740">
    <property type="term" value="F:transferase activity"/>
    <property type="evidence" value="ECO:0007669"/>
    <property type="project" value="UniProtKB-KW"/>
</dbReference>
<comment type="caution">
    <text evidence="1">The sequence shown here is derived from an EMBL/GenBank/DDBJ whole genome shotgun (WGS) entry which is preliminary data.</text>
</comment>
<proteinExistence type="predicted"/>
<dbReference type="EMBL" id="PKUQ01000022">
    <property type="protein sequence ID" value="PLW76756.1"/>
    <property type="molecule type" value="Genomic_DNA"/>
</dbReference>
<organism evidence="1 2">
    <name type="scientific">Cohaesibacter celericrescens</name>
    <dbReference type="NCBI Taxonomy" id="2067669"/>
    <lineage>
        <taxon>Bacteria</taxon>
        <taxon>Pseudomonadati</taxon>
        <taxon>Pseudomonadota</taxon>
        <taxon>Alphaproteobacteria</taxon>
        <taxon>Hyphomicrobiales</taxon>
        <taxon>Cohaesibacteraceae</taxon>
    </lineage>
</organism>
<dbReference type="InterPro" id="IPR013024">
    <property type="entry name" value="GGCT-like"/>
</dbReference>
<name>A0A2N5XQG4_9HYPH</name>
<dbReference type="InterPro" id="IPR036568">
    <property type="entry name" value="GGCT-like_sf"/>
</dbReference>
<evidence type="ECO:0000313" key="2">
    <source>
        <dbReference type="Proteomes" id="UP000234881"/>
    </source>
</evidence>
<sequence>MGYFGYGSLVNDNTRNAESFGFAGRLKGYRRRWSIWHSSEERKAFGFGGVAALSVTANSQAFCDGLLIFDRKDHLPNVDQRENMYDRILIDLADFQTEHAMPLGVDCYIYVGQPAHSDTVDPHFPILQSYVDAVMQGFLHKFGEAGVERFIAETDGWQTPIVQDRHIPFYPRNVTLTQTEQILLDSYIKQSGAPVVPVPKAALQRAGE</sequence>
<protein>
    <submittedName>
        <fullName evidence="1">Gamma-glutamylcyclotransferase</fullName>
    </submittedName>
</protein>
<reference evidence="1 2" key="1">
    <citation type="submission" date="2018-01" db="EMBL/GenBank/DDBJ databases">
        <title>The draft genome sequence of Cohaesibacter sp. H1304.</title>
        <authorList>
            <person name="Wang N.-N."/>
            <person name="Du Z.-J."/>
        </authorList>
    </citation>
    <scope>NUCLEOTIDE SEQUENCE [LARGE SCALE GENOMIC DNA]</scope>
    <source>
        <strain evidence="1 2">H1304</strain>
    </source>
</reference>
<keyword evidence="2" id="KW-1185">Reference proteome</keyword>
<dbReference type="Gene3D" id="3.10.490.10">
    <property type="entry name" value="Gamma-glutamyl cyclotransferase-like"/>
    <property type="match status" value="1"/>
</dbReference>
<dbReference type="CDD" id="cd06661">
    <property type="entry name" value="GGCT_like"/>
    <property type="match status" value="1"/>
</dbReference>